<comment type="caution">
    <text evidence="5">The sequence shown here is derived from an EMBL/GenBank/DDBJ whole genome shotgun (WGS) entry which is preliminary data.</text>
</comment>
<feature type="domain" description="VWFA" evidence="4">
    <location>
        <begin position="315"/>
        <end position="537"/>
    </location>
</feature>
<dbReference type="PROSITE" id="PS50004">
    <property type="entry name" value="C2"/>
    <property type="match status" value="2"/>
</dbReference>
<dbReference type="InterPro" id="IPR010734">
    <property type="entry name" value="Copine_C"/>
</dbReference>
<dbReference type="CDD" id="cd04048">
    <property type="entry name" value="C2A_Copine"/>
    <property type="match status" value="1"/>
</dbReference>
<keyword evidence="6" id="KW-1185">Reference proteome</keyword>
<dbReference type="FunFam" id="2.60.40.150:FF:000099">
    <property type="entry name" value="Copine 3"/>
    <property type="match status" value="1"/>
</dbReference>
<dbReference type="Gene3D" id="2.60.40.150">
    <property type="entry name" value="C2 domain"/>
    <property type="match status" value="2"/>
</dbReference>
<evidence type="ECO:0000259" key="3">
    <source>
        <dbReference type="PROSITE" id="PS50004"/>
    </source>
</evidence>
<dbReference type="InterPro" id="IPR036465">
    <property type="entry name" value="vWFA_dom_sf"/>
</dbReference>
<dbReference type="SUPFAM" id="SSF53300">
    <property type="entry name" value="vWA-like"/>
    <property type="match status" value="1"/>
</dbReference>
<dbReference type="GO" id="GO:0005886">
    <property type="term" value="C:plasma membrane"/>
    <property type="evidence" value="ECO:0007669"/>
    <property type="project" value="TreeGrafter"/>
</dbReference>
<sequence length="569" mass="64219">MAATGIPVQGTPVTAVPQELYLDQTHQPTSRIKLFIKCRGLQNRDYLSKSDPLAVLYTRDGRGRWVEHGRTEWIKDKLDVDFTTTFSLQYYFECIQPLRFEVYDIDNPQTQSLADDDFLGAAECDIGQIAGSRGQTKKMDLRDRSLNADQRRGDIYVHLEEMKDHDQILNLQFSGKDLAKMDLFGKSDPYYKISYQIEGNEWHLAFKSEYIKQDLDPLWKPHEISMADLCLNDVNRQLRIEVWDWDRLTSDDEIGWFVTTAAELLAAGRREDGAPTSFTLIHTKDPKKKAGQLVVNKFELQPTFLDYLLGGCELDLAIAVDFTKSNGDPATPQSLHHLRTDGPNDYQAAMISVGSILMNYVSDPQYPLFGFGGRVHPGSEQYPEITSPDKVSHCFHLNGKRDCYCRGLPEVMEAYAQAIRSFLLWGPTNFASVIAASAQHAAAHAPGQRYSILLIITDGIISDMDDTIQQIVQASDLPLSIVIVGVGDANFQSMVDLDCDDGLLRDMRGRRASRDIVQFVPYNQFRSQPPMLAAQELTRLVGVTYYDLLAPLCRTGKWCTTFMRAQRSG</sequence>
<accession>A0AAE0FIF5</accession>
<evidence type="ECO:0000259" key="4">
    <source>
        <dbReference type="PROSITE" id="PS50234"/>
    </source>
</evidence>
<evidence type="ECO:0000256" key="2">
    <source>
        <dbReference type="ARBA" id="ARBA00022737"/>
    </source>
</evidence>
<dbReference type="PANTHER" id="PTHR10857">
    <property type="entry name" value="COPINE"/>
    <property type="match status" value="1"/>
</dbReference>
<organism evidence="5 6">
    <name type="scientific">Cymbomonas tetramitiformis</name>
    <dbReference type="NCBI Taxonomy" id="36881"/>
    <lineage>
        <taxon>Eukaryota</taxon>
        <taxon>Viridiplantae</taxon>
        <taxon>Chlorophyta</taxon>
        <taxon>Pyramimonadophyceae</taxon>
        <taxon>Pyramimonadales</taxon>
        <taxon>Pyramimonadaceae</taxon>
        <taxon>Cymbomonas</taxon>
    </lineage>
</organism>
<keyword evidence="2" id="KW-0677">Repeat</keyword>
<dbReference type="PANTHER" id="PTHR10857:SF106">
    <property type="entry name" value="C2 DOMAIN-CONTAINING PROTEIN"/>
    <property type="match status" value="1"/>
</dbReference>
<reference evidence="5 6" key="1">
    <citation type="journal article" date="2015" name="Genome Biol. Evol.">
        <title>Comparative Genomics of a Bacterivorous Green Alga Reveals Evolutionary Causalities and Consequences of Phago-Mixotrophic Mode of Nutrition.</title>
        <authorList>
            <person name="Burns J.A."/>
            <person name="Paasch A."/>
            <person name="Narechania A."/>
            <person name="Kim E."/>
        </authorList>
    </citation>
    <scope>NUCLEOTIDE SEQUENCE [LARGE SCALE GENOMIC DNA]</scope>
    <source>
        <strain evidence="5 6">PLY_AMNH</strain>
    </source>
</reference>
<dbReference type="GO" id="GO:0005544">
    <property type="term" value="F:calcium-dependent phospholipid binding"/>
    <property type="evidence" value="ECO:0007669"/>
    <property type="project" value="InterPro"/>
</dbReference>
<dbReference type="InterPro" id="IPR037768">
    <property type="entry name" value="C2B_Copine"/>
</dbReference>
<dbReference type="InterPro" id="IPR002035">
    <property type="entry name" value="VWF_A"/>
</dbReference>
<dbReference type="SUPFAM" id="SSF49562">
    <property type="entry name" value="C2 domain (Calcium/lipid-binding domain, CaLB)"/>
    <property type="match status" value="2"/>
</dbReference>
<dbReference type="GO" id="GO:0071277">
    <property type="term" value="P:cellular response to calcium ion"/>
    <property type="evidence" value="ECO:0007669"/>
    <property type="project" value="TreeGrafter"/>
</dbReference>
<dbReference type="PROSITE" id="PS50234">
    <property type="entry name" value="VWFA"/>
    <property type="match status" value="1"/>
</dbReference>
<dbReference type="InterPro" id="IPR000008">
    <property type="entry name" value="C2_dom"/>
</dbReference>
<name>A0AAE0FIF5_9CHLO</name>
<dbReference type="InterPro" id="IPR045052">
    <property type="entry name" value="Copine"/>
</dbReference>
<protein>
    <submittedName>
        <fullName evidence="5">Uncharacterized protein</fullName>
    </submittedName>
</protein>
<evidence type="ECO:0000256" key="1">
    <source>
        <dbReference type="ARBA" id="ARBA00009048"/>
    </source>
</evidence>
<dbReference type="Pfam" id="PF07002">
    <property type="entry name" value="Copine"/>
    <property type="match status" value="1"/>
</dbReference>
<dbReference type="Proteomes" id="UP001190700">
    <property type="component" value="Unassembled WGS sequence"/>
</dbReference>
<proteinExistence type="inferred from homology"/>
<evidence type="ECO:0000313" key="5">
    <source>
        <dbReference type="EMBL" id="KAK3260128.1"/>
    </source>
</evidence>
<dbReference type="InterPro" id="IPR035892">
    <property type="entry name" value="C2_domain_sf"/>
</dbReference>
<dbReference type="AlphaFoldDB" id="A0AAE0FIF5"/>
<dbReference type="SMART" id="SM00239">
    <property type="entry name" value="C2"/>
    <property type="match status" value="2"/>
</dbReference>
<feature type="domain" description="C2" evidence="3">
    <location>
        <begin position="12"/>
        <end position="139"/>
    </location>
</feature>
<comment type="similarity">
    <text evidence="1">Belongs to the copine family.</text>
</comment>
<dbReference type="EMBL" id="LGRX02018139">
    <property type="protein sequence ID" value="KAK3260128.1"/>
    <property type="molecule type" value="Genomic_DNA"/>
</dbReference>
<gene>
    <name evidence="5" type="ORF">CYMTET_30900</name>
</gene>
<dbReference type="SMART" id="SM00327">
    <property type="entry name" value="VWA"/>
    <property type="match status" value="1"/>
</dbReference>
<evidence type="ECO:0000313" key="6">
    <source>
        <dbReference type="Proteomes" id="UP001190700"/>
    </source>
</evidence>
<feature type="domain" description="C2" evidence="3">
    <location>
        <begin position="151"/>
        <end position="274"/>
    </location>
</feature>
<dbReference type="CDD" id="cd04047">
    <property type="entry name" value="C2B_Copine"/>
    <property type="match status" value="1"/>
</dbReference>
<dbReference type="Pfam" id="PF00168">
    <property type="entry name" value="C2"/>
    <property type="match status" value="2"/>
</dbReference>